<dbReference type="Proteomes" id="UP000256601">
    <property type="component" value="Unassembled WGS sequence"/>
</dbReference>
<feature type="compositionally biased region" description="Low complexity" evidence="5">
    <location>
        <begin position="224"/>
        <end position="240"/>
    </location>
</feature>
<dbReference type="InterPro" id="IPR013083">
    <property type="entry name" value="Znf_RING/FYVE/PHD"/>
</dbReference>
<organism evidence="7 8">
    <name type="scientific">Yarrowia lipolytica</name>
    <name type="common">Candida lipolytica</name>
    <dbReference type="NCBI Taxonomy" id="4952"/>
    <lineage>
        <taxon>Eukaryota</taxon>
        <taxon>Fungi</taxon>
        <taxon>Dikarya</taxon>
        <taxon>Ascomycota</taxon>
        <taxon>Saccharomycotina</taxon>
        <taxon>Dipodascomycetes</taxon>
        <taxon>Dipodascales</taxon>
        <taxon>Dipodascales incertae sedis</taxon>
        <taxon>Yarrowia</taxon>
    </lineage>
</organism>
<dbReference type="PANTHER" id="PTHR23164:SF30">
    <property type="entry name" value="EARLY ENDOSOME ANTIGEN 1"/>
    <property type="match status" value="1"/>
</dbReference>
<dbReference type="PROSITE" id="PS50178">
    <property type="entry name" value="ZF_FYVE"/>
    <property type="match status" value="1"/>
</dbReference>
<evidence type="ECO:0000313" key="8">
    <source>
        <dbReference type="Proteomes" id="UP000256601"/>
    </source>
</evidence>
<dbReference type="VEuPathDB" id="FungiDB:YALI0_A01892g"/>
<feature type="region of interest" description="Disordered" evidence="5">
    <location>
        <begin position="219"/>
        <end position="336"/>
    </location>
</feature>
<feature type="compositionally biased region" description="Low complexity" evidence="5">
    <location>
        <begin position="19"/>
        <end position="79"/>
    </location>
</feature>
<feature type="domain" description="FYVE-type" evidence="6">
    <location>
        <begin position="593"/>
        <end position="657"/>
    </location>
</feature>
<evidence type="ECO:0000256" key="5">
    <source>
        <dbReference type="SAM" id="MobiDB-lite"/>
    </source>
</evidence>
<feature type="region of interest" description="Disordered" evidence="5">
    <location>
        <begin position="447"/>
        <end position="472"/>
    </location>
</feature>
<feature type="compositionally biased region" description="Polar residues" evidence="5">
    <location>
        <begin position="80"/>
        <end position="93"/>
    </location>
</feature>
<dbReference type="InterPro" id="IPR011011">
    <property type="entry name" value="Znf_FYVE_PHD"/>
</dbReference>
<feature type="compositionally biased region" description="Basic and acidic residues" evidence="5">
    <location>
        <begin position="274"/>
        <end position="290"/>
    </location>
</feature>
<protein>
    <recommendedName>
        <fullName evidence="6">FYVE-type domain-containing protein</fullName>
    </recommendedName>
</protein>
<dbReference type="GO" id="GO:0032266">
    <property type="term" value="F:phosphatidylinositol-3-phosphate binding"/>
    <property type="evidence" value="ECO:0007669"/>
    <property type="project" value="UniProtKB-ARBA"/>
</dbReference>
<evidence type="ECO:0000256" key="3">
    <source>
        <dbReference type="ARBA" id="ARBA00022833"/>
    </source>
</evidence>
<dbReference type="SUPFAM" id="SSF57903">
    <property type="entry name" value="FYVE/PHD zinc finger"/>
    <property type="match status" value="1"/>
</dbReference>
<evidence type="ECO:0000256" key="1">
    <source>
        <dbReference type="ARBA" id="ARBA00022723"/>
    </source>
</evidence>
<evidence type="ECO:0000313" key="7">
    <source>
        <dbReference type="EMBL" id="RDW25049.1"/>
    </source>
</evidence>
<name>A0A371C401_YARLL</name>
<dbReference type="Gene3D" id="3.30.40.10">
    <property type="entry name" value="Zinc/RING finger domain, C3HC4 (zinc finger)"/>
    <property type="match status" value="1"/>
</dbReference>
<proteinExistence type="predicted"/>
<dbReference type="VEuPathDB" id="FungiDB:YALI1_A02263g"/>
<dbReference type="CDD" id="cd15760">
    <property type="entry name" value="FYVE_scVPS27p_like"/>
    <property type="match status" value="1"/>
</dbReference>
<reference evidence="7 8" key="1">
    <citation type="submission" date="2018-07" db="EMBL/GenBank/DDBJ databases">
        <title>Draft Genome Assemblies for Five Robust Yarrowia lipolytica Strains Exhibiting High Lipid Production and Pentose Sugar Utilization and Sugar Alcohol Secretion from Undetoxified Lignocellulosic Biomass Hydrolysates.</title>
        <authorList>
            <consortium name="DOE Joint Genome Institute"/>
            <person name="Walker C."/>
            <person name="Ryu S."/>
            <person name="Na H."/>
            <person name="Zane M."/>
            <person name="LaButti K."/>
            <person name="Lipzen A."/>
            <person name="Haridas S."/>
            <person name="Barry K."/>
            <person name="Grigoriev I.V."/>
            <person name="Quarterman J."/>
            <person name="Slininger P."/>
            <person name="Dien B."/>
            <person name="Trinh C.T."/>
        </authorList>
    </citation>
    <scope>NUCLEOTIDE SEQUENCE [LARGE SCALE GENOMIC DNA]</scope>
    <source>
        <strain evidence="7 8">YB392</strain>
    </source>
</reference>
<feature type="compositionally biased region" description="Basic and acidic residues" evidence="5">
    <location>
        <begin position="252"/>
        <end position="266"/>
    </location>
</feature>
<keyword evidence="1" id="KW-0479">Metal-binding</keyword>
<evidence type="ECO:0000259" key="6">
    <source>
        <dbReference type="PROSITE" id="PS50178"/>
    </source>
</evidence>
<dbReference type="AlphaFoldDB" id="A0A371C401"/>
<evidence type="ECO:0000256" key="4">
    <source>
        <dbReference type="PROSITE-ProRule" id="PRU00091"/>
    </source>
</evidence>
<sequence>MTTIDSYPVRSDIYGAQVEPTQTATQTETQSETLKEATTTQTQTLKEATQTATQTQTQTQTATQATQATQTTPTPQTQTSTNNIDMATNTETGANAPDTTATAAAATFTTNNTVGEAGNRAGNAVTSTAATAATAANSDHVASVSQHLRQRNNSSNSSNSSNSDNSETSSSQSNSNSNSSDTAATTLSPTTLTDGKGAAGTATAKTDMHFAKQAIRKLSADKGTPTTSAFSSFSSTTSPTQMRRPTASLNNDDPKPFARRPSDKRSPGKVQLQQHDKHLQQQRQQHDPRNDTTQQSQQHQQYDKAPSNGPPSLTVRTGFSNPQSAIQTPASTLPPSLASSVEIGAQFTFTSHNRLNELAAEAEENAVDQAAADLGVRRHSSASNIQESHIRRQIAAQEGLAKANSSIDLLLPPVNPKQRLRQYQPALAKFDFDEALAHEAEVNGAPMGSAAGVPGAEATNGGTPTSAAPNGSLGGANGGSMAAAAVKAATAIAGAPGSSRPYDFAYEDEISASAPATSHKLHRVCSNESSISTMAPPKQLHTPKTPMYVPAVLRTQNMTLSTSPLSDYGETVHEILMDAPVTGPPRRSHWKPDDARPGCAICDVPFTFFERRHHCRRCGDVFCGQHSSYSLRLDQHCNFNSQGYLSRSCDMCAQDFNEHVMSVSRRLEETLGWGSSSAAAWEEVSGVAGKARGAAANGAGGAGGAHLRSFDSPSAAARQRFKATGPMRQMPSKMEGGAGPQGQQPQTQDIEVGSVPANWNWSTF</sequence>
<dbReference type="EMBL" id="KZ859014">
    <property type="protein sequence ID" value="RDW25049.1"/>
    <property type="molecule type" value="Genomic_DNA"/>
</dbReference>
<dbReference type="Pfam" id="PF01363">
    <property type="entry name" value="FYVE"/>
    <property type="match status" value="1"/>
</dbReference>
<dbReference type="SMART" id="SM00064">
    <property type="entry name" value="FYVE"/>
    <property type="match status" value="1"/>
</dbReference>
<gene>
    <name evidence="7" type="ORF">B0I71DRAFT_133278</name>
</gene>
<feature type="region of interest" description="Disordered" evidence="5">
    <location>
        <begin position="697"/>
        <end position="754"/>
    </location>
</feature>
<accession>A0A371C401</accession>
<feature type="compositionally biased region" description="Polar residues" evidence="5">
    <location>
        <begin position="310"/>
        <end position="327"/>
    </location>
</feature>
<keyword evidence="3" id="KW-0862">Zinc</keyword>
<dbReference type="GO" id="GO:0008270">
    <property type="term" value="F:zinc ion binding"/>
    <property type="evidence" value="ECO:0007669"/>
    <property type="project" value="UniProtKB-KW"/>
</dbReference>
<dbReference type="PANTHER" id="PTHR23164">
    <property type="entry name" value="EARLY ENDOSOME ANTIGEN 1"/>
    <property type="match status" value="1"/>
</dbReference>
<feature type="region of interest" description="Disordered" evidence="5">
    <location>
        <begin position="136"/>
        <end position="202"/>
    </location>
</feature>
<keyword evidence="2 4" id="KW-0863">Zinc-finger</keyword>
<dbReference type="InterPro" id="IPR017455">
    <property type="entry name" value="Znf_FYVE-rel"/>
</dbReference>
<feature type="compositionally biased region" description="Polar residues" evidence="5">
    <location>
        <begin position="241"/>
        <end position="251"/>
    </location>
</feature>
<feature type="region of interest" description="Disordered" evidence="5">
    <location>
        <begin position="1"/>
        <end position="97"/>
    </location>
</feature>
<dbReference type="InterPro" id="IPR000306">
    <property type="entry name" value="Znf_FYVE"/>
</dbReference>
<evidence type="ECO:0000256" key="2">
    <source>
        <dbReference type="ARBA" id="ARBA00022771"/>
    </source>
</evidence>
<feature type="compositionally biased region" description="Low complexity" evidence="5">
    <location>
        <begin position="152"/>
        <end position="202"/>
    </location>
</feature>